<dbReference type="EC" id="3.4.24.-" evidence="6"/>
<evidence type="ECO:0000256" key="6">
    <source>
        <dbReference type="RuleBase" id="RU364057"/>
    </source>
</evidence>
<proteinExistence type="inferred from homology"/>
<evidence type="ECO:0000313" key="7">
    <source>
        <dbReference type="EMBL" id="CAD8705862.1"/>
    </source>
</evidence>
<organism evidence="7">
    <name type="scientific">Mantoniella antarctica</name>
    <dbReference type="NCBI Taxonomy" id="81844"/>
    <lineage>
        <taxon>Eukaryota</taxon>
        <taxon>Viridiplantae</taxon>
        <taxon>Chlorophyta</taxon>
        <taxon>Mamiellophyceae</taxon>
        <taxon>Mamiellales</taxon>
        <taxon>Mamiellaceae</taxon>
        <taxon>Mantoniella</taxon>
    </lineage>
</organism>
<gene>
    <name evidence="7" type="ORF">MANT1106_LOCUS8545</name>
</gene>
<evidence type="ECO:0000256" key="5">
    <source>
        <dbReference type="ARBA" id="ARBA00023049"/>
    </source>
</evidence>
<dbReference type="GO" id="GO:0034982">
    <property type="term" value="P:mitochondrial protein processing"/>
    <property type="evidence" value="ECO:0007669"/>
    <property type="project" value="TreeGrafter"/>
</dbReference>
<dbReference type="Pfam" id="PF09768">
    <property type="entry name" value="Peptidase_M76"/>
    <property type="match status" value="1"/>
</dbReference>
<evidence type="ECO:0000256" key="1">
    <source>
        <dbReference type="ARBA" id="ARBA00009915"/>
    </source>
</evidence>
<name>A0A7S0SFR7_9CHLO</name>
<keyword evidence="2 6" id="KW-0645">Protease</keyword>
<dbReference type="GO" id="GO:0004222">
    <property type="term" value="F:metalloendopeptidase activity"/>
    <property type="evidence" value="ECO:0007669"/>
    <property type="project" value="InterPro"/>
</dbReference>
<evidence type="ECO:0000256" key="2">
    <source>
        <dbReference type="ARBA" id="ARBA00022670"/>
    </source>
</evidence>
<dbReference type="PANTHER" id="PTHR21711">
    <property type="entry name" value="MITOCHONDRIAL INNER MEMBRANE PROTEASE"/>
    <property type="match status" value="1"/>
</dbReference>
<keyword evidence="5 6" id="KW-0482">Metalloprotease</keyword>
<dbReference type="PANTHER" id="PTHR21711:SF0">
    <property type="entry name" value="MITOCHONDRIAL INNER MEMBRANE PROTEASE ATP23 HOMOLOG"/>
    <property type="match status" value="1"/>
</dbReference>
<dbReference type="EMBL" id="HBFC01014560">
    <property type="protein sequence ID" value="CAD8705862.1"/>
    <property type="molecule type" value="Transcribed_RNA"/>
</dbReference>
<evidence type="ECO:0000256" key="3">
    <source>
        <dbReference type="ARBA" id="ARBA00022723"/>
    </source>
</evidence>
<accession>A0A7S0SFR7</accession>
<dbReference type="GO" id="GO:0005739">
    <property type="term" value="C:mitochondrion"/>
    <property type="evidence" value="ECO:0007669"/>
    <property type="project" value="GOC"/>
</dbReference>
<dbReference type="GO" id="GO:0046872">
    <property type="term" value="F:metal ion binding"/>
    <property type="evidence" value="ECO:0007669"/>
    <property type="project" value="UniProtKB-KW"/>
</dbReference>
<sequence>MRPETCKSELEDITRNVPHVRFMLEALEKAGCPVNKSFFEIEANSKPVTGGFMPDKGIKLFHNNLRTRTDMENMIAHELIHAYDACRNKDMKWLDLKHHACSEVRASNLSQDCHWLNEFTRFPLTGIFNFVNGHQKCVRRRAELSVAMNPSCKSKEQAKEAVDSVFQQCFRDTRPFNDIP</sequence>
<keyword evidence="3 6" id="KW-0479">Metal-binding</keyword>
<comment type="similarity">
    <text evidence="1 6">Belongs to the peptidase M76 family.</text>
</comment>
<dbReference type="AlphaFoldDB" id="A0A7S0SFR7"/>
<protein>
    <recommendedName>
        <fullName evidence="6">Mitochondrial inner membrane protease ATP23</fullName>
        <ecNumber evidence="6">3.4.24.-</ecNumber>
    </recommendedName>
</protein>
<evidence type="ECO:0000256" key="4">
    <source>
        <dbReference type="ARBA" id="ARBA00022801"/>
    </source>
</evidence>
<keyword evidence="4 6" id="KW-0378">Hydrolase</keyword>
<dbReference type="GO" id="GO:0033615">
    <property type="term" value="P:mitochondrial proton-transporting ATP synthase complex assembly"/>
    <property type="evidence" value="ECO:0007669"/>
    <property type="project" value="TreeGrafter"/>
</dbReference>
<dbReference type="InterPro" id="IPR019165">
    <property type="entry name" value="Peptidase_M76_ATP23"/>
</dbReference>
<reference evidence="7" key="1">
    <citation type="submission" date="2021-01" db="EMBL/GenBank/DDBJ databases">
        <authorList>
            <person name="Corre E."/>
            <person name="Pelletier E."/>
            <person name="Niang G."/>
            <person name="Scheremetjew M."/>
            <person name="Finn R."/>
            <person name="Kale V."/>
            <person name="Holt S."/>
            <person name="Cochrane G."/>
            <person name="Meng A."/>
            <person name="Brown T."/>
            <person name="Cohen L."/>
        </authorList>
    </citation>
    <scope>NUCLEOTIDE SEQUENCE</scope>
    <source>
        <strain evidence="7">SL-175</strain>
    </source>
</reference>